<evidence type="ECO:0000313" key="2">
    <source>
        <dbReference type="EMBL" id="KAF4683069.1"/>
    </source>
</evidence>
<reference evidence="2 3" key="1">
    <citation type="submission" date="2020-04" db="EMBL/GenBank/DDBJ databases">
        <title>Perkinsus olseni comparative genomics.</title>
        <authorList>
            <person name="Bogema D.R."/>
        </authorList>
    </citation>
    <scope>NUCLEOTIDE SEQUENCE [LARGE SCALE GENOMIC DNA]</scope>
    <source>
        <strain evidence="2">00978-12</strain>
    </source>
</reference>
<evidence type="ECO:0000256" key="1">
    <source>
        <dbReference type="SAM" id="SignalP"/>
    </source>
</evidence>
<dbReference type="AlphaFoldDB" id="A0A7J6NGV2"/>
<dbReference type="Proteomes" id="UP000541610">
    <property type="component" value="Unassembled WGS sequence"/>
</dbReference>
<keyword evidence="1" id="KW-0732">Signal</keyword>
<feature type="chain" id="PRO_5029628060" evidence="1">
    <location>
        <begin position="21"/>
        <end position="235"/>
    </location>
</feature>
<dbReference type="EMBL" id="JABANP010000390">
    <property type="protein sequence ID" value="KAF4683069.1"/>
    <property type="molecule type" value="Genomic_DNA"/>
</dbReference>
<accession>A0A7J6NGV2</accession>
<dbReference type="OrthoDB" id="10536152at2759"/>
<protein>
    <submittedName>
        <fullName evidence="2">Uncharacterized protein</fullName>
    </submittedName>
</protein>
<name>A0A7J6NGV2_PEROL</name>
<proteinExistence type="predicted"/>
<organism evidence="2 3">
    <name type="scientific">Perkinsus olseni</name>
    <name type="common">Perkinsus atlanticus</name>
    <dbReference type="NCBI Taxonomy" id="32597"/>
    <lineage>
        <taxon>Eukaryota</taxon>
        <taxon>Sar</taxon>
        <taxon>Alveolata</taxon>
        <taxon>Perkinsozoa</taxon>
        <taxon>Perkinsea</taxon>
        <taxon>Perkinsida</taxon>
        <taxon>Perkinsidae</taxon>
        <taxon>Perkinsus</taxon>
    </lineage>
</organism>
<evidence type="ECO:0000313" key="3">
    <source>
        <dbReference type="Proteomes" id="UP000541610"/>
    </source>
</evidence>
<comment type="caution">
    <text evidence="2">The sequence shown here is derived from an EMBL/GenBank/DDBJ whole genome shotgun (WGS) entry which is preliminary data.</text>
</comment>
<sequence length="235" mass="27005">MTIICGNSMLMLSFIPLLGAMRSIDVDQETPNVKEQTVDFGDLNWSASTFNISHGQDKDGGSLCNMKWEYKNLPERIIEELDIRIHLEADVKAFTYIDAQSFVWRVHRDLIIKENDDELVVKAFAYDPALDGWRYPTMKVGAIGTENRTRAENMLLKDGNFSPLGHLKGVALDPLIKSINWDSDSDKLKCEKIYHFLAFKAPEGYENGDLDWLFDFVKANTDRVVKVIRMWKKEH</sequence>
<feature type="signal peptide" evidence="1">
    <location>
        <begin position="1"/>
        <end position="20"/>
    </location>
</feature>
<gene>
    <name evidence="2" type="ORF">FOZ60_009693</name>
</gene>